<comment type="caution">
    <text evidence="7">The sequence shown here is derived from an EMBL/GenBank/DDBJ whole genome shotgun (WGS) entry which is preliminary data.</text>
</comment>
<evidence type="ECO:0000313" key="7">
    <source>
        <dbReference type="EMBL" id="KAA3498283.1"/>
    </source>
</evidence>
<dbReference type="RefSeq" id="WP_149901380.1">
    <property type="nucleotide sequence ID" value="NZ_QRFF01000009.1"/>
</dbReference>
<dbReference type="InterPro" id="IPR007835">
    <property type="entry name" value="MOFRL"/>
</dbReference>
<keyword evidence="3 7" id="KW-0418">Kinase</keyword>
<protein>
    <submittedName>
        <fullName evidence="7">Glycerate kinase</fullName>
    </submittedName>
</protein>
<evidence type="ECO:0000313" key="8">
    <source>
        <dbReference type="Proteomes" id="UP000473658"/>
    </source>
</evidence>
<dbReference type="Proteomes" id="UP000473658">
    <property type="component" value="Unassembled WGS sequence"/>
</dbReference>
<dbReference type="InterPro" id="IPR039760">
    <property type="entry name" value="MOFRL_protein"/>
</dbReference>
<dbReference type="FunFam" id="3.40.50.10180:FF:000001">
    <property type="entry name" value="Glycerate kinase"/>
    <property type="match status" value="1"/>
</dbReference>
<organism evidence="7 8">
    <name type="scientific">Rhizobium rhizogenes</name>
    <name type="common">Agrobacterium rhizogenes</name>
    <dbReference type="NCBI Taxonomy" id="359"/>
    <lineage>
        <taxon>Bacteria</taxon>
        <taxon>Pseudomonadati</taxon>
        <taxon>Pseudomonadota</taxon>
        <taxon>Alphaproteobacteria</taxon>
        <taxon>Hyphomicrobiales</taxon>
        <taxon>Rhizobiaceae</taxon>
        <taxon>Rhizobium/Agrobacterium group</taxon>
        <taxon>Rhizobium</taxon>
    </lineage>
</organism>
<dbReference type="GO" id="GO:0008887">
    <property type="term" value="F:glycerate kinase activity"/>
    <property type="evidence" value="ECO:0007669"/>
    <property type="project" value="InterPro"/>
</dbReference>
<evidence type="ECO:0000256" key="2">
    <source>
        <dbReference type="ARBA" id="ARBA00022741"/>
    </source>
</evidence>
<gene>
    <name evidence="7" type="ORF">DXM27_23310</name>
</gene>
<reference evidence="7 8" key="1">
    <citation type="submission" date="2018-08" db="EMBL/GenBank/DDBJ databases">
        <title>Crown Gall in kiwifruit.</title>
        <authorList>
            <person name="Visnovsky S.B."/>
            <person name="Pitman A.R."/>
        </authorList>
    </citation>
    <scope>NUCLEOTIDE SEQUENCE [LARGE SCALE GENOMIC DNA]</scope>
    <source>
        <strain evidence="7 8">SBV_302_78_2</strain>
    </source>
</reference>
<evidence type="ECO:0000256" key="4">
    <source>
        <dbReference type="ARBA" id="ARBA00022840"/>
    </source>
</evidence>
<feature type="domain" description="MOFRL" evidence="5">
    <location>
        <begin position="309"/>
        <end position="415"/>
    </location>
</feature>
<evidence type="ECO:0000256" key="3">
    <source>
        <dbReference type="ARBA" id="ARBA00022777"/>
    </source>
</evidence>
<dbReference type="PANTHER" id="PTHR12227:SF0">
    <property type="entry name" value="GLYCERATE KINASE"/>
    <property type="match status" value="1"/>
</dbReference>
<name>A0AA88EWF0_RHIRH</name>
<dbReference type="AlphaFoldDB" id="A0AA88EWF0"/>
<dbReference type="InterPro" id="IPR037035">
    <property type="entry name" value="GK-like_C_sf"/>
</dbReference>
<evidence type="ECO:0000259" key="5">
    <source>
        <dbReference type="Pfam" id="PF05161"/>
    </source>
</evidence>
<sequence length="422" mass="43001">MSWNDVSARKVLRRIFDAAVESADPAKVIAAHLPERPKGRCIVVGAGKASAAMAAALDAAWGGVDLTGVVVTRYGHAVPTGRIEIIEASHPVPDDMSVEAATRIFACVENLKADDLVIALISGGGSSLLVSPAGNMTLADKQAVNQALLASGATISEMNTVRKQLSNIKGGKLAQAAYPAKVVSLVISDVPGDDPSEIASGPTVANDTTLEDAREIVSRYRLELPVAAQAVLAQGGALDASRPMNAEVRLIASPSMALDAAAEVARANGLRTIILGDALEGESKEVGTVFAGIATSAKAKGLPIASPAVILSGGETSVSLHKGCTGRGGRNTEFLLSLAIGLNAASNIWAIAGDTDGIDGVEEAAGAIITPDTLSRMRAVGIAPRTALSAHDSYTAFKAVGDLVVTGPTLTNVNDIRAILIG</sequence>
<dbReference type="PANTHER" id="PTHR12227">
    <property type="entry name" value="GLYCERATE KINASE"/>
    <property type="match status" value="1"/>
</dbReference>
<dbReference type="InterPro" id="IPR025286">
    <property type="entry name" value="MOFRL_assoc_dom"/>
</dbReference>
<dbReference type="Pfam" id="PF13660">
    <property type="entry name" value="DUF4147"/>
    <property type="match status" value="1"/>
</dbReference>
<dbReference type="GO" id="GO:0005524">
    <property type="term" value="F:ATP binding"/>
    <property type="evidence" value="ECO:0007669"/>
    <property type="project" value="UniProtKB-KW"/>
</dbReference>
<dbReference type="InterPro" id="IPR038614">
    <property type="entry name" value="GK_N_sf"/>
</dbReference>
<dbReference type="EMBL" id="QRFF01000009">
    <property type="protein sequence ID" value="KAA3498283.1"/>
    <property type="molecule type" value="Genomic_DNA"/>
</dbReference>
<dbReference type="Pfam" id="PF05161">
    <property type="entry name" value="MOFRL"/>
    <property type="match status" value="1"/>
</dbReference>
<evidence type="ECO:0000256" key="1">
    <source>
        <dbReference type="ARBA" id="ARBA00022679"/>
    </source>
</evidence>
<dbReference type="GO" id="GO:0005737">
    <property type="term" value="C:cytoplasm"/>
    <property type="evidence" value="ECO:0007669"/>
    <property type="project" value="TreeGrafter"/>
</dbReference>
<proteinExistence type="predicted"/>
<feature type="domain" description="MOFRL-associated" evidence="6">
    <location>
        <begin position="12"/>
        <end position="232"/>
    </location>
</feature>
<dbReference type="Gene3D" id="3.40.1480.10">
    <property type="entry name" value="MOFRL domain"/>
    <property type="match status" value="1"/>
</dbReference>
<keyword evidence="2" id="KW-0547">Nucleotide-binding</keyword>
<keyword evidence="1" id="KW-0808">Transferase</keyword>
<dbReference type="Gene3D" id="3.40.50.10180">
    <property type="entry name" value="Glycerate kinase, MOFRL-like N-terminal domain"/>
    <property type="match status" value="1"/>
</dbReference>
<evidence type="ECO:0000259" key="6">
    <source>
        <dbReference type="Pfam" id="PF13660"/>
    </source>
</evidence>
<accession>A0AA88EWF0</accession>
<keyword evidence="4" id="KW-0067">ATP-binding</keyword>
<dbReference type="SUPFAM" id="SSF82544">
    <property type="entry name" value="GckA/TtuD-like"/>
    <property type="match status" value="1"/>
</dbReference>